<dbReference type="VEuPathDB" id="TriTrypDB:TcCLB.511127.369"/>
<organism evidence="2 3">
    <name type="scientific">Trypanosoma cruzi</name>
    <dbReference type="NCBI Taxonomy" id="5693"/>
    <lineage>
        <taxon>Eukaryota</taxon>
        <taxon>Discoba</taxon>
        <taxon>Euglenozoa</taxon>
        <taxon>Kinetoplastea</taxon>
        <taxon>Metakinetoplastina</taxon>
        <taxon>Trypanosomatida</taxon>
        <taxon>Trypanosomatidae</taxon>
        <taxon>Trypanosoma</taxon>
        <taxon>Schizotrypanum</taxon>
    </lineage>
</organism>
<evidence type="ECO:0000313" key="3">
    <source>
        <dbReference type="Proteomes" id="UP000246078"/>
    </source>
</evidence>
<dbReference type="VEuPathDB" id="TriTrypDB:TcCLB.503657.9"/>
<proteinExistence type="predicted"/>
<dbReference type="VEuPathDB" id="TriTrypDB:ECC02_006094"/>
<dbReference type="AlphaFoldDB" id="A0A2V2WF63"/>
<gene>
    <name evidence="2" type="ORF">C3747_107g142</name>
</gene>
<keyword evidence="1" id="KW-0175">Coiled coil</keyword>
<protein>
    <submittedName>
        <fullName evidence="2">Uncharacterized protein</fullName>
    </submittedName>
</protein>
<feature type="coiled-coil region" evidence="1">
    <location>
        <begin position="45"/>
        <end position="120"/>
    </location>
</feature>
<evidence type="ECO:0000256" key="1">
    <source>
        <dbReference type="SAM" id="Coils"/>
    </source>
</evidence>
<dbReference type="VEuPathDB" id="TriTrypDB:BCY84_04608"/>
<dbReference type="VEuPathDB" id="TriTrypDB:TcYC6_0036320"/>
<accession>A0A2V2WF63</accession>
<sequence length="174" mass="20041">MRQPQEQQRLAIFEEERTRLEMLAAQLKYAQRHCCEVVEGLGKGKEELQRQCTAHQQQLEHLQQVSLRNNTQELSRALKANEKALVQLREDLQQSFATERAQARERERELEQRCAHQSSEVRQVTEMLALAAEKQLQMEVGAAEIRQSNGCKKRKKLAAEAQRHCGVAVSDLQP</sequence>
<dbReference type="Proteomes" id="UP000246078">
    <property type="component" value="Unassembled WGS sequence"/>
</dbReference>
<dbReference type="VEuPathDB" id="TriTrypDB:C4B63_27g211"/>
<dbReference type="VEuPathDB" id="TriTrypDB:C3747_107g142"/>
<dbReference type="VEuPathDB" id="TriTrypDB:TCSYLVIO_006498"/>
<reference evidence="2 3" key="1">
    <citation type="journal article" date="2018" name="Microb. Genom.">
        <title>Expanding an expanded genome: long-read sequencing of Trypanosoma cruzi.</title>
        <authorList>
            <person name="Berna L."/>
            <person name="Rodriguez M."/>
            <person name="Chiribao M.L."/>
            <person name="Parodi-Talice A."/>
            <person name="Pita S."/>
            <person name="Rijo G."/>
            <person name="Alvarez-Valin F."/>
            <person name="Robello C."/>
        </authorList>
    </citation>
    <scope>NUCLEOTIDE SEQUENCE [LARGE SCALE GENOMIC DNA]</scope>
    <source>
        <strain evidence="2 3">TCC</strain>
    </source>
</reference>
<name>A0A2V2WF63_TRYCR</name>
<evidence type="ECO:0000313" key="2">
    <source>
        <dbReference type="EMBL" id="PWV06965.1"/>
    </source>
</evidence>
<comment type="caution">
    <text evidence="2">The sequence shown here is derived from an EMBL/GenBank/DDBJ whole genome shotgun (WGS) entry which is preliminary data.</text>
</comment>
<dbReference type="EMBL" id="PRFC01000107">
    <property type="protein sequence ID" value="PWV06965.1"/>
    <property type="molecule type" value="Genomic_DNA"/>
</dbReference>